<evidence type="ECO:0000256" key="1">
    <source>
        <dbReference type="SAM" id="MobiDB-lite"/>
    </source>
</evidence>
<organism evidence="3 4">
    <name type="scientific">Rhamnusium bicolor</name>
    <dbReference type="NCBI Taxonomy" id="1586634"/>
    <lineage>
        <taxon>Eukaryota</taxon>
        <taxon>Metazoa</taxon>
        <taxon>Ecdysozoa</taxon>
        <taxon>Arthropoda</taxon>
        <taxon>Hexapoda</taxon>
        <taxon>Insecta</taxon>
        <taxon>Pterygota</taxon>
        <taxon>Neoptera</taxon>
        <taxon>Endopterygota</taxon>
        <taxon>Coleoptera</taxon>
        <taxon>Polyphaga</taxon>
        <taxon>Cucujiformia</taxon>
        <taxon>Chrysomeloidea</taxon>
        <taxon>Cerambycidae</taxon>
        <taxon>Lepturinae</taxon>
        <taxon>Rhagiini</taxon>
        <taxon>Rhamnusium</taxon>
    </lineage>
</organism>
<reference evidence="3" key="1">
    <citation type="journal article" date="2023" name="Insect Mol. Biol.">
        <title>Genome sequencing provides insights into the evolution of gene families encoding plant cell wall-degrading enzymes in longhorned beetles.</title>
        <authorList>
            <person name="Shin N.R."/>
            <person name="Okamura Y."/>
            <person name="Kirsch R."/>
            <person name="Pauchet Y."/>
        </authorList>
    </citation>
    <scope>NUCLEOTIDE SEQUENCE</scope>
    <source>
        <strain evidence="3">RBIC_L_NR</strain>
    </source>
</reference>
<name>A0AAV8WX92_9CUCU</name>
<dbReference type="AlphaFoldDB" id="A0AAV8WX92"/>
<feature type="compositionally biased region" description="Polar residues" evidence="1">
    <location>
        <begin position="369"/>
        <end position="381"/>
    </location>
</feature>
<feature type="domain" description="PiggyBac transposable element-derived protein" evidence="2">
    <location>
        <begin position="109"/>
        <end position="178"/>
    </location>
</feature>
<proteinExistence type="predicted"/>
<feature type="region of interest" description="Disordered" evidence="1">
    <location>
        <begin position="284"/>
        <end position="321"/>
    </location>
</feature>
<dbReference type="PANTHER" id="PTHR47272">
    <property type="entry name" value="DDE_TNP_1_7 DOMAIN-CONTAINING PROTEIN"/>
    <property type="match status" value="1"/>
</dbReference>
<gene>
    <name evidence="3" type="ORF">NQ314_016962</name>
</gene>
<dbReference type="PANTHER" id="PTHR47272:SF1">
    <property type="entry name" value="PIGGYBAC TRANSPOSABLE ELEMENT-DERIVED PROTEIN 3-LIKE"/>
    <property type="match status" value="1"/>
</dbReference>
<dbReference type="EMBL" id="JANEYF010004717">
    <property type="protein sequence ID" value="KAJ8930236.1"/>
    <property type="molecule type" value="Genomic_DNA"/>
</dbReference>
<evidence type="ECO:0000313" key="3">
    <source>
        <dbReference type="EMBL" id="KAJ8930236.1"/>
    </source>
</evidence>
<feature type="region of interest" description="Disordered" evidence="1">
    <location>
        <begin position="367"/>
        <end position="404"/>
    </location>
</feature>
<evidence type="ECO:0000259" key="2">
    <source>
        <dbReference type="Pfam" id="PF13843"/>
    </source>
</evidence>
<dbReference type="Pfam" id="PF13843">
    <property type="entry name" value="DDE_Tnp_1_7"/>
    <property type="match status" value="1"/>
</dbReference>
<comment type="caution">
    <text evidence="3">The sequence shown here is derived from an EMBL/GenBank/DDBJ whole genome shotgun (WGS) entry which is preliminary data.</text>
</comment>
<protein>
    <recommendedName>
        <fullName evidence="2">PiggyBac transposable element-derived protein domain-containing protein</fullName>
    </recommendedName>
</protein>
<dbReference type="Proteomes" id="UP001162156">
    <property type="component" value="Unassembled WGS sequence"/>
</dbReference>
<evidence type="ECO:0000313" key="4">
    <source>
        <dbReference type="Proteomes" id="UP001162156"/>
    </source>
</evidence>
<sequence>MSRKCRKTKSFSLLDEVDTNKLNTDDEADFSDDSIADPDYLPITNNFYNEAMLQQVDDEAIESCLAMDESAIEKAIDTHITLSNISESEVYESIQGPANTDLLSISYTMPMSQRLCVDEQMCSTKMVSHLRQYMPAKPHKWGMKLFVLCDSYGYSYGFELYSGAGDNVILNGAPDLGAAASAVSRKHSKTLNIELPVFRRQVVAILCKNEMEEPVRKSVGHPRSTPTPPAEIPVRRLSKETYLPIANTRFDGLNHWPEWMDRSGKRQCKLPECKSETYALVPNEVLTPPKEDDISVTASPTPSPQPPPAFPGVPPPPLQNTQLFNNALAASLFLNTPLLPPPGQWFYSQLYPHDWSWMNLRSNAILPRTSPQEDNSQNPDSSSEKLDVTEIEEETKDAKENSKDGFIENYKDSLRDADDAKERKSFNEGINLSLRVRKASITLVRQKDEVSSSEKDNLKCSRHVWRPY</sequence>
<dbReference type="InterPro" id="IPR029526">
    <property type="entry name" value="PGBD"/>
</dbReference>
<keyword evidence="4" id="KW-1185">Reference proteome</keyword>
<accession>A0AAV8WX92</accession>
<feature type="compositionally biased region" description="Pro residues" evidence="1">
    <location>
        <begin position="301"/>
        <end position="318"/>
    </location>
</feature>